<dbReference type="RefSeq" id="WP_148511144.1">
    <property type="nucleotide sequence ID" value="NZ_BQNJ01000002.1"/>
</dbReference>
<accession>A0AA37JLW5</accession>
<protein>
    <submittedName>
        <fullName evidence="9">Amino acid ABC transporter permease</fullName>
    </submittedName>
</protein>
<feature type="domain" description="ABC transmembrane type-1" evidence="8">
    <location>
        <begin position="22"/>
        <end position="216"/>
    </location>
</feature>
<dbReference type="CDD" id="cd06261">
    <property type="entry name" value="TM_PBP2"/>
    <property type="match status" value="1"/>
</dbReference>
<evidence type="ECO:0000259" key="8">
    <source>
        <dbReference type="PROSITE" id="PS50928"/>
    </source>
</evidence>
<dbReference type="EMBL" id="BQNJ01000002">
    <property type="protein sequence ID" value="GKH04021.1"/>
    <property type="molecule type" value="Genomic_DNA"/>
</dbReference>
<keyword evidence="6 7" id="KW-0472">Membrane</keyword>
<evidence type="ECO:0000313" key="9">
    <source>
        <dbReference type="EMBL" id="GKH04021.1"/>
    </source>
</evidence>
<evidence type="ECO:0000256" key="6">
    <source>
        <dbReference type="ARBA" id="ARBA00023136"/>
    </source>
</evidence>
<evidence type="ECO:0000256" key="5">
    <source>
        <dbReference type="ARBA" id="ARBA00022989"/>
    </source>
</evidence>
<dbReference type="GO" id="GO:0006865">
    <property type="term" value="P:amino acid transport"/>
    <property type="evidence" value="ECO:0007669"/>
    <property type="project" value="TreeGrafter"/>
</dbReference>
<comment type="subcellular location">
    <subcellularLocation>
        <location evidence="1 7">Cell membrane</location>
        <topology evidence="1 7">Multi-pass membrane protein</topology>
    </subcellularLocation>
</comment>
<comment type="caution">
    <text evidence="9">The sequence shown here is derived from an EMBL/GenBank/DDBJ whole genome shotgun (WGS) entry which is preliminary data.</text>
</comment>
<dbReference type="NCBIfam" id="TIGR01726">
    <property type="entry name" value="HEQRo_perm_3TM"/>
    <property type="match status" value="1"/>
</dbReference>
<dbReference type="InterPro" id="IPR010065">
    <property type="entry name" value="AA_ABC_transptr_permease_3TM"/>
</dbReference>
<proteinExistence type="inferred from homology"/>
<dbReference type="GO" id="GO:0022857">
    <property type="term" value="F:transmembrane transporter activity"/>
    <property type="evidence" value="ECO:0007669"/>
    <property type="project" value="InterPro"/>
</dbReference>
<dbReference type="Proteomes" id="UP001055091">
    <property type="component" value="Unassembled WGS sequence"/>
</dbReference>
<evidence type="ECO:0000256" key="2">
    <source>
        <dbReference type="ARBA" id="ARBA00022448"/>
    </source>
</evidence>
<comment type="similarity">
    <text evidence="7">Belongs to the binding-protein-dependent transport system permease family.</text>
</comment>
<evidence type="ECO:0000256" key="1">
    <source>
        <dbReference type="ARBA" id="ARBA00004651"/>
    </source>
</evidence>
<feature type="transmembrane region" description="Helical" evidence="7">
    <location>
        <begin position="28"/>
        <end position="49"/>
    </location>
</feature>
<feature type="transmembrane region" description="Helical" evidence="7">
    <location>
        <begin position="61"/>
        <end position="79"/>
    </location>
</feature>
<evidence type="ECO:0000256" key="4">
    <source>
        <dbReference type="ARBA" id="ARBA00022692"/>
    </source>
</evidence>
<dbReference type="PANTHER" id="PTHR30614">
    <property type="entry name" value="MEMBRANE COMPONENT OF AMINO ACID ABC TRANSPORTER"/>
    <property type="match status" value="1"/>
</dbReference>
<dbReference type="SUPFAM" id="SSF161098">
    <property type="entry name" value="MetI-like"/>
    <property type="match status" value="1"/>
</dbReference>
<gene>
    <name evidence="9" type="primary">glnP_1</name>
    <name evidence="9" type="ORF">CE91St55_60020</name>
</gene>
<dbReference type="Gene3D" id="1.10.3720.10">
    <property type="entry name" value="MetI-like"/>
    <property type="match status" value="1"/>
</dbReference>
<reference evidence="9" key="1">
    <citation type="submission" date="2022-01" db="EMBL/GenBank/DDBJ databases">
        <title>Novel bile acid biosynthetic pathways are enriched in the microbiome of centenarians.</title>
        <authorList>
            <person name="Sato Y."/>
            <person name="Atarashi K."/>
            <person name="Plichta R.D."/>
            <person name="Arai Y."/>
            <person name="Sasajima S."/>
            <person name="Kearney M.S."/>
            <person name="Suda W."/>
            <person name="Takeshita K."/>
            <person name="Sasaki T."/>
            <person name="Okamoto S."/>
            <person name="Skelly N.A."/>
            <person name="Okamura Y."/>
            <person name="Vlamakis H."/>
            <person name="Li Y."/>
            <person name="Tanoue T."/>
            <person name="Takei H."/>
            <person name="Nittono H."/>
            <person name="Narushima S."/>
            <person name="Irie J."/>
            <person name="Itoh H."/>
            <person name="Moriya K."/>
            <person name="Sugiura Y."/>
            <person name="Suematsu M."/>
            <person name="Moritoki N."/>
            <person name="Shibata S."/>
            <person name="Littman R.D."/>
            <person name="Fischbach A.M."/>
            <person name="Uwamino Y."/>
            <person name="Inoue T."/>
            <person name="Honda A."/>
            <person name="Hattori M."/>
            <person name="Murai T."/>
            <person name="Xavier J.R."/>
            <person name="Hirose N."/>
            <person name="Honda K."/>
        </authorList>
    </citation>
    <scope>NUCLEOTIDE SEQUENCE</scope>
    <source>
        <strain evidence="9">CE91-St55</strain>
    </source>
</reference>
<keyword evidence="4 7" id="KW-0812">Transmembrane</keyword>
<organism evidence="9 10">
    <name type="scientific">Hungatella hathewayi</name>
    <dbReference type="NCBI Taxonomy" id="154046"/>
    <lineage>
        <taxon>Bacteria</taxon>
        <taxon>Bacillati</taxon>
        <taxon>Bacillota</taxon>
        <taxon>Clostridia</taxon>
        <taxon>Lachnospirales</taxon>
        <taxon>Lachnospiraceae</taxon>
        <taxon>Hungatella</taxon>
    </lineage>
</organism>
<evidence type="ECO:0000256" key="7">
    <source>
        <dbReference type="RuleBase" id="RU363032"/>
    </source>
</evidence>
<evidence type="ECO:0000313" key="10">
    <source>
        <dbReference type="Proteomes" id="UP001055091"/>
    </source>
</evidence>
<dbReference type="PANTHER" id="PTHR30614:SF36">
    <property type="entry name" value="ABC TRANSPORTER MEMBRANE-SPANNING PERMEASE-GLUTAMINE TRANSPORT"/>
    <property type="match status" value="1"/>
</dbReference>
<dbReference type="InterPro" id="IPR043429">
    <property type="entry name" value="ArtM/GltK/GlnP/TcyL/YhdX-like"/>
</dbReference>
<dbReference type="InterPro" id="IPR035906">
    <property type="entry name" value="MetI-like_sf"/>
</dbReference>
<keyword evidence="5 7" id="KW-1133">Transmembrane helix</keyword>
<feature type="transmembrane region" description="Helical" evidence="7">
    <location>
        <begin position="195"/>
        <end position="216"/>
    </location>
</feature>
<dbReference type="InterPro" id="IPR000515">
    <property type="entry name" value="MetI-like"/>
</dbReference>
<dbReference type="GO" id="GO:0043190">
    <property type="term" value="C:ATP-binding cassette (ABC) transporter complex"/>
    <property type="evidence" value="ECO:0007669"/>
    <property type="project" value="InterPro"/>
</dbReference>
<sequence>MPDLGLEVLLKGKNLARIFDGLYAALKISMISIAISIPLGIILGILMTWKNPICRAILRCYLEFVRIMPQMVLLFLVYFGTTRAFGWDLSGELASMIVFTVWGTAEMSDLVRGALISIPIHQYESAEALGLTGMQSYRYIILPQVVRRLIPLSINLITRMIKTTSLVLMIGVVEVLKVAQQIIEANRMSSPNAAFGIYLTVLFIYFIACWPISLLAKYLEKQWR</sequence>
<keyword evidence="3" id="KW-1003">Cell membrane</keyword>
<dbReference type="PROSITE" id="PS50928">
    <property type="entry name" value="ABC_TM1"/>
    <property type="match status" value="1"/>
</dbReference>
<dbReference type="Pfam" id="PF00528">
    <property type="entry name" value="BPD_transp_1"/>
    <property type="match status" value="1"/>
</dbReference>
<evidence type="ECO:0000256" key="3">
    <source>
        <dbReference type="ARBA" id="ARBA00022475"/>
    </source>
</evidence>
<keyword evidence="2 7" id="KW-0813">Transport</keyword>
<name>A0AA37JLW5_9FIRM</name>
<dbReference type="AlphaFoldDB" id="A0AA37JLW5"/>